<dbReference type="OrthoDB" id="9814866at2"/>
<dbReference type="EMBL" id="MDHN01000008">
    <property type="protein sequence ID" value="OFC72056.1"/>
    <property type="molecule type" value="Genomic_DNA"/>
</dbReference>
<dbReference type="AlphaFoldDB" id="A0A1E7ZEY0"/>
<dbReference type="STRING" id="1656094.BFC18_04965"/>
<dbReference type="Gene3D" id="3.30.450.20">
    <property type="entry name" value="PAS domain"/>
    <property type="match status" value="1"/>
</dbReference>
<keyword evidence="2" id="KW-1185">Reference proteome</keyword>
<sequence length="663" mass="74120">MEALLKNNKEQFLELFTTVSHYRNNLFSLNTWWDKVALVGKINSLNVPQSLLGNMLETKSEFAVLQDDLIENLLAENTQQCGVKNQTIAQTLIDIPIRNLFERTADVGFLATDTDIIKFLHDAQSGSENSENIAVRLEQYAAKYTVYDDIMLFDCQGELRAQMAQGEPIAETDPVLSEILTGYHEYLEICRYSPLRPAHPISSLFLAPVRDPETQEIIGILCMSFRLEGEMRSLFNDLDDDSGNILALLDEKGNTLVCSDDTVLPRGKTVNVAKENQILTIDRKEYIVTVAKTRGYQNYQGLGWHGCVLLPLTHMGSQPTSSYDAIDDVNQWQGFSSVLSNIQYRAKIVTEDLDLVVLNGRIAAARRDADEFIPILEEIRKIGRQMQSIFTDSVSQLMKTALTTHFNGMTFQAALAIDIMDRNLYERANDCRWWALTSHFQNTLSNNAATAADISVMGDILEYINSLYTVYTGIYLYDRSGKIVAVSDKSLSDQIGQEAEKSSVWESAIRMQNAQHFRVSAFESSDYYDSNPTYIYNAVIRKNDAAVGGIGLVFDSEPEFSQMLADVLWANDSERFGLYIDRRGKVISVSGTERWKAGEQITLPAAVTNGANGTKGAGIYHLGDEAFLLAFAVSKGYREYKTSDGYENDVIAIIGEPNGRVAD</sequence>
<evidence type="ECO:0000313" key="1">
    <source>
        <dbReference type="EMBL" id="OFC72056.1"/>
    </source>
</evidence>
<organism evidence="1 2">
    <name type="scientific">Alteromonas confluentis</name>
    <dbReference type="NCBI Taxonomy" id="1656094"/>
    <lineage>
        <taxon>Bacteria</taxon>
        <taxon>Pseudomonadati</taxon>
        <taxon>Pseudomonadota</taxon>
        <taxon>Gammaproteobacteria</taxon>
        <taxon>Alteromonadales</taxon>
        <taxon>Alteromonadaceae</taxon>
        <taxon>Alteromonas/Salinimonas group</taxon>
        <taxon>Alteromonas</taxon>
    </lineage>
</organism>
<accession>A0A1E7ZEY0</accession>
<protein>
    <recommendedName>
        <fullName evidence="3">Chemotaxis protein CheW</fullName>
    </recommendedName>
</protein>
<reference evidence="1 2" key="1">
    <citation type="submission" date="2016-08" db="EMBL/GenBank/DDBJ databases">
        <authorList>
            <person name="Seilhamer J.J."/>
        </authorList>
    </citation>
    <scope>NUCLEOTIDE SEQUENCE [LARGE SCALE GENOMIC DNA]</scope>
    <source>
        <strain evidence="1 2">KCTC 42603</strain>
    </source>
</reference>
<name>A0A1E7ZEY0_9ALTE</name>
<gene>
    <name evidence="1" type="ORF">BFC18_04965</name>
</gene>
<dbReference type="Proteomes" id="UP000175691">
    <property type="component" value="Unassembled WGS sequence"/>
</dbReference>
<evidence type="ECO:0008006" key="3">
    <source>
        <dbReference type="Google" id="ProtNLM"/>
    </source>
</evidence>
<evidence type="ECO:0000313" key="2">
    <source>
        <dbReference type="Proteomes" id="UP000175691"/>
    </source>
</evidence>
<dbReference type="RefSeq" id="WP_070123838.1">
    <property type="nucleotide sequence ID" value="NZ_MDHN01000008.1"/>
</dbReference>
<proteinExistence type="predicted"/>
<comment type="caution">
    <text evidence="1">The sequence shown here is derived from an EMBL/GenBank/DDBJ whole genome shotgun (WGS) entry which is preliminary data.</text>
</comment>